<protein>
    <submittedName>
        <fullName evidence="3">Glycerophosphoryl diester phosphodiesterase</fullName>
    </submittedName>
</protein>
<accession>A0ABU9TN17</accession>
<dbReference type="InterPro" id="IPR017946">
    <property type="entry name" value="PLC-like_Pdiesterase_TIM-brl"/>
</dbReference>
<evidence type="ECO:0000313" key="4">
    <source>
        <dbReference type="Proteomes" id="UP001449225"/>
    </source>
</evidence>
<feature type="compositionally biased region" description="Polar residues" evidence="1">
    <location>
        <begin position="239"/>
        <end position="258"/>
    </location>
</feature>
<dbReference type="PROSITE" id="PS51704">
    <property type="entry name" value="GP_PDE"/>
    <property type="match status" value="1"/>
</dbReference>
<proteinExistence type="predicted"/>
<dbReference type="InterPro" id="IPR030395">
    <property type="entry name" value="GP_PDE_dom"/>
</dbReference>
<reference evidence="3 4" key="1">
    <citation type="submission" date="2024-03" db="EMBL/GenBank/DDBJ databases">
        <title>Community enrichment and isolation of bacterial strains for fucoidan degradation.</title>
        <authorList>
            <person name="Sichert A."/>
        </authorList>
    </citation>
    <scope>NUCLEOTIDE SEQUENCE [LARGE SCALE GENOMIC DNA]</scope>
    <source>
        <strain evidence="3 4">AS76</strain>
    </source>
</reference>
<feature type="region of interest" description="Disordered" evidence="1">
    <location>
        <begin position="235"/>
        <end position="258"/>
    </location>
</feature>
<dbReference type="Gene3D" id="3.20.20.190">
    <property type="entry name" value="Phosphatidylinositol (PI) phosphodiesterase"/>
    <property type="match status" value="1"/>
</dbReference>
<sequence>MIASRIIGHRGAAALAPENTLAGIRKAAACDATWIELDVSLLGDGTPVLSHDHEFDRCTNYTGALSQFTLNDLFQIDAGSWFNNEGHPEQLPLLSDALLLCQALNLGLNLELKPRAGESELTARTVFQAISVYWRNPQQLIISSFDHDALSTYRTLDPQAQIGLLYDYLPELWHLQAAALQACSIHCDCNTLTSSDINDIKAANYDLYCYTCNDPQQAERLYALGVDGIFTDNPLLMGSPSQPNDPHDNPQSPAQPLS</sequence>
<dbReference type="CDD" id="cd08562">
    <property type="entry name" value="GDPD_EcUgpQ_like"/>
    <property type="match status" value="1"/>
</dbReference>
<dbReference type="SUPFAM" id="SSF51695">
    <property type="entry name" value="PLC-like phosphodiesterases"/>
    <property type="match status" value="1"/>
</dbReference>
<evidence type="ECO:0000256" key="1">
    <source>
        <dbReference type="SAM" id="MobiDB-lite"/>
    </source>
</evidence>
<evidence type="ECO:0000259" key="2">
    <source>
        <dbReference type="PROSITE" id="PS51704"/>
    </source>
</evidence>
<keyword evidence="4" id="KW-1185">Reference proteome</keyword>
<evidence type="ECO:0000313" key="3">
    <source>
        <dbReference type="EMBL" id="MEM5535095.1"/>
    </source>
</evidence>
<name>A0ABU9TN17_9GAMM</name>
<feature type="domain" description="GP-PDE" evidence="2">
    <location>
        <begin position="4"/>
        <end position="241"/>
    </location>
</feature>
<dbReference type="RefSeq" id="WP_339891622.1">
    <property type="nucleotide sequence ID" value="NZ_CAXBCE010000025.1"/>
</dbReference>
<dbReference type="EMBL" id="JBBMRA010000001">
    <property type="protein sequence ID" value="MEM5535095.1"/>
    <property type="molecule type" value="Genomic_DNA"/>
</dbReference>
<comment type="caution">
    <text evidence="3">The sequence shown here is derived from an EMBL/GenBank/DDBJ whole genome shotgun (WGS) entry which is preliminary data.</text>
</comment>
<gene>
    <name evidence="3" type="ORF">WNY58_01700</name>
</gene>
<dbReference type="Pfam" id="PF03009">
    <property type="entry name" value="GDPD"/>
    <property type="match status" value="1"/>
</dbReference>
<dbReference type="PANTHER" id="PTHR46211">
    <property type="entry name" value="GLYCEROPHOSPHORYL DIESTER PHOSPHODIESTERASE"/>
    <property type="match status" value="1"/>
</dbReference>
<dbReference type="PANTHER" id="PTHR46211:SF1">
    <property type="entry name" value="GLYCEROPHOSPHODIESTER PHOSPHODIESTERASE, CYTOPLASMIC"/>
    <property type="match status" value="1"/>
</dbReference>
<organism evidence="3 4">
    <name type="scientific">Neptuniibacter pectenicola</name>
    <dbReference type="NCBI Taxonomy" id="1806669"/>
    <lineage>
        <taxon>Bacteria</taxon>
        <taxon>Pseudomonadati</taxon>
        <taxon>Pseudomonadota</taxon>
        <taxon>Gammaproteobacteria</taxon>
        <taxon>Oceanospirillales</taxon>
        <taxon>Oceanospirillaceae</taxon>
        <taxon>Neptuniibacter</taxon>
    </lineage>
</organism>
<dbReference type="Proteomes" id="UP001449225">
    <property type="component" value="Unassembled WGS sequence"/>
</dbReference>